<accession>A0A1X7T9X2</accession>
<feature type="signal peptide" evidence="1">
    <location>
        <begin position="1"/>
        <end position="23"/>
    </location>
</feature>
<name>A0A1X7T9X2_AMPQE</name>
<evidence type="ECO:0000313" key="2">
    <source>
        <dbReference type="EnsemblMetazoa" id="Aqu2.1.11358_001"/>
    </source>
</evidence>
<protein>
    <submittedName>
        <fullName evidence="2">Uncharacterized protein</fullName>
    </submittedName>
</protein>
<organism evidence="2">
    <name type="scientific">Amphimedon queenslandica</name>
    <name type="common">Sponge</name>
    <dbReference type="NCBI Taxonomy" id="400682"/>
    <lineage>
        <taxon>Eukaryota</taxon>
        <taxon>Metazoa</taxon>
        <taxon>Porifera</taxon>
        <taxon>Demospongiae</taxon>
        <taxon>Heteroscleromorpha</taxon>
        <taxon>Haplosclerida</taxon>
        <taxon>Niphatidae</taxon>
        <taxon>Amphimedon</taxon>
    </lineage>
</organism>
<keyword evidence="1" id="KW-0732">Signal</keyword>
<feature type="chain" id="PRO_5010864128" evidence="1">
    <location>
        <begin position="24"/>
        <end position="198"/>
    </location>
</feature>
<evidence type="ECO:0000256" key="1">
    <source>
        <dbReference type="SAM" id="SignalP"/>
    </source>
</evidence>
<reference evidence="2" key="1">
    <citation type="submission" date="2017-05" db="UniProtKB">
        <authorList>
            <consortium name="EnsemblMetazoa"/>
        </authorList>
    </citation>
    <scope>IDENTIFICATION</scope>
</reference>
<proteinExistence type="predicted"/>
<dbReference type="OrthoDB" id="5967653at2759"/>
<dbReference type="InParanoid" id="A0A1X7T9X2"/>
<dbReference type="AlphaFoldDB" id="A0A1X7T9X2"/>
<dbReference type="EnsemblMetazoa" id="Aqu2.1.11358_001">
    <property type="protein sequence ID" value="Aqu2.1.11358_001"/>
    <property type="gene ID" value="Aqu2.1.11358"/>
</dbReference>
<sequence>MFIKVIVLNFQLVLMHFHRLTLPKIPNGSQDMKSKLSEKLSLILNNKDLLKDLARLCTTYQTSRLESFHSVMIHFAPKLQLAALHFNENTDRNHALTEDRKKRYEIVFPKFKRGGHSVRKVTIDPTYNELLEEVVSTTLPESTSVMVAPADSSPLEPLCSTYDRPDKLEAPSMTPSSKLTVRSEPILPIVILKYSKQQ</sequence>